<feature type="region of interest" description="Disordered" evidence="1">
    <location>
        <begin position="42"/>
        <end position="75"/>
    </location>
</feature>
<evidence type="ECO:0000256" key="1">
    <source>
        <dbReference type="SAM" id="MobiDB-lite"/>
    </source>
</evidence>
<keyword evidence="2" id="KW-0472">Membrane</keyword>
<reference evidence="3 4" key="1">
    <citation type="submission" date="2023-06" db="EMBL/GenBank/DDBJ databases">
        <title>Influencing factors and mechanism of Cr(VI) reduction by facultative anaerobic Exiguobacterium sp. PY14.</title>
        <authorList>
            <person name="Zou L."/>
        </authorList>
    </citation>
    <scope>NUCLEOTIDE SEQUENCE [LARGE SCALE GENOMIC DNA]</scope>
    <source>
        <strain evidence="3 4">PY14</strain>
    </source>
</reference>
<organism evidence="3 4">
    <name type="scientific">Exiguobacterium mexicanum</name>
    <dbReference type="NCBI Taxonomy" id="340146"/>
    <lineage>
        <taxon>Bacteria</taxon>
        <taxon>Bacillati</taxon>
        <taxon>Bacillota</taxon>
        <taxon>Bacilli</taxon>
        <taxon>Bacillales</taxon>
        <taxon>Bacillales Family XII. Incertae Sedis</taxon>
        <taxon>Exiguobacterium</taxon>
    </lineage>
</organism>
<protein>
    <recommendedName>
        <fullName evidence="5">DUF4129 domain-containing protein</fullName>
    </recommendedName>
</protein>
<evidence type="ECO:0008006" key="5">
    <source>
        <dbReference type="Google" id="ProtNLM"/>
    </source>
</evidence>
<dbReference type="RefSeq" id="WP_286038446.1">
    <property type="nucleotide sequence ID" value="NZ_CP183077.1"/>
</dbReference>
<evidence type="ECO:0000256" key="2">
    <source>
        <dbReference type="SAM" id="Phobius"/>
    </source>
</evidence>
<name>A0ABT7MR34_9BACL</name>
<evidence type="ECO:0000313" key="4">
    <source>
        <dbReference type="Proteomes" id="UP001230807"/>
    </source>
</evidence>
<dbReference type="Proteomes" id="UP001230807">
    <property type="component" value="Unassembled WGS sequence"/>
</dbReference>
<accession>A0ABT7MR34</accession>
<keyword evidence="4" id="KW-1185">Reference proteome</keyword>
<proteinExistence type="predicted"/>
<sequence>MKWSSRFIGFLIVTACLVVMFVFVSKETFSWFQTINTSSPVSVTEMGREEDENPPPKDGIDLGSTDEPGKAGERQEKQDMLKFKFGSGNGDAPGGLGTLFAFLAAIGLTVYGVHRWLRRRRWERFTFSSRPDAPVPLSLNADASIEAQTFPLLTKIELRDWLITFNASLAPELKLQTNETLIDWFERIELTDIDASLYHLIRYGAASEHDIPVEQQQRFHEALDRYLQRHP</sequence>
<keyword evidence="2" id="KW-1133">Transmembrane helix</keyword>
<feature type="transmembrane region" description="Helical" evidence="2">
    <location>
        <begin position="94"/>
        <end position="114"/>
    </location>
</feature>
<evidence type="ECO:0000313" key="3">
    <source>
        <dbReference type="EMBL" id="MDL5377652.1"/>
    </source>
</evidence>
<feature type="transmembrane region" description="Helical" evidence="2">
    <location>
        <begin position="7"/>
        <end position="24"/>
    </location>
</feature>
<gene>
    <name evidence="3" type="ORF">QR695_11650</name>
</gene>
<dbReference type="EMBL" id="JASWER010000010">
    <property type="protein sequence ID" value="MDL5377652.1"/>
    <property type="molecule type" value="Genomic_DNA"/>
</dbReference>
<keyword evidence="2" id="KW-0812">Transmembrane</keyword>
<comment type="caution">
    <text evidence="3">The sequence shown here is derived from an EMBL/GenBank/DDBJ whole genome shotgun (WGS) entry which is preliminary data.</text>
</comment>